<protein>
    <submittedName>
        <fullName evidence="1">Uncharacterized protein</fullName>
    </submittedName>
</protein>
<proteinExistence type="predicted"/>
<reference evidence="2" key="1">
    <citation type="submission" date="2016-10" db="EMBL/GenBank/DDBJ databases">
        <authorList>
            <person name="Varghese N."/>
        </authorList>
    </citation>
    <scope>NUCLEOTIDE SEQUENCE [LARGE SCALE GENOMIC DNA]</scope>
    <source>
        <strain evidence="2">Nsp8</strain>
    </source>
</reference>
<sequence length="51" mass="5956">MNEAAPRVLDLLTYIEQVEKLKTKPAFSVPTEYFCAYQHELRGLPELQFNL</sequence>
<accession>A0A1I5ED65</accession>
<name>A0A1I5ED65_9PROT</name>
<gene>
    <name evidence="1" type="ORF">SAMN05216386_2612</name>
</gene>
<dbReference type="EMBL" id="FOVJ01000007">
    <property type="protein sequence ID" value="SFO09449.1"/>
    <property type="molecule type" value="Genomic_DNA"/>
</dbReference>
<evidence type="ECO:0000313" key="2">
    <source>
        <dbReference type="Proteomes" id="UP000183107"/>
    </source>
</evidence>
<dbReference type="AlphaFoldDB" id="A0A1I5ED65"/>
<evidence type="ECO:0000313" key="1">
    <source>
        <dbReference type="EMBL" id="SFO09449.1"/>
    </source>
</evidence>
<organism evidence="1 2">
    <name type="scientific">Nitrosospira briensis</name>
    <dbReference type="NCBI Taxonomy" id="35799"/>
    <lineage>
        <taxon>Bacteria</taxon>
        <taxon>Pseudomonadati</taxon>
        <taxon>Pseudomonadota</taxon>
        <taxon>Betaproteobacteria</taxon>
        <taxon>Nitrosomonadales</taxon>
        <taxon>Nitrosomonadaceae</taxon>
        <taxon>Nitrosospira</taxon>
    </lineage>
</organism>
<keyword evidence="2" id="KW-1185">Reference proteome</keyword>
<dbReference type="Proteomes" id="UP000183107">
    <property type="component" value="Unassembled WGS sequence"/>
</dbReference>